<evidence type="ECO:0000256" key="1">
    <source>
        <dbReference type="SAM" id="MobiDB-lite"/>
    </source>
</evidence>
<dbReference type="EMBL" id="CP030759">
    <property type="protein sequence ID" value="AXA36261.1"/>
    <property type="molecule type" value="Genomic_DNA"/>
</dbReference>
<dbReference type="GO" id="GO:0005506">
    <property type="term" value="F:iron ion binding"/>
    <property type="evidence" value="ECO:0007669"/>
    <property type="project" value="InterPro"/>
</dbReference>
<dbReference type="Pfam" id="PF02738">
    <property type="entry name" value="MoCoBD_1"/>
    <property type="match status" value="1"/>
</dbReference>
<feature type="compositionally biased region" description="Polar residues" evidence="1">
    <location>
        <begin position="784"/>
        <end position="800"/>
    </location>
</feature>
<dbReference type="Gene3D" id="3.90.1170.50">
    <property type="entry name" value="Aldehyde oxidase/xanthine dehydrogenase, a/b hammerhead"/>
    <property type="match status" value="1"/>
</dbReference>
<proteinExistence type="predicted"/>
<organism evidence="3 4">
    <name type="scientific">Sumerlaea chitinivorans</name>
    <dbReference type="NCBI Taxonomy" id="2250252"/>
    <lineage>
        <taxon>Bacteria</taxon>
        <taxon>Candidatus Sumerlaeota</taxon>
        <taxon>Candidatus Sumerlaeia</taxon>
        <taxon>Candidatus Sumerlaeales</taxon>
        <taxon>Candidatus Sumerlaeaceae</taxon>
        <taxon>Candidatus Sumerlaea</taxon>
    </lineage>
</organism>
<dbReference type="Pfam" id="PF20256">
    <property type="entry name" value="MoCoBD_2"/>
    <property type="match status" value="1"/>
</dbReference>
<evidence type="ECO:0000313" key="3">
    <source>
        <dbReference type="EMBL" id="AXA36261.1"/>
    </source>
</evidence>
<evidence type="ECO:0000259" key="2">
    <source>
        <dbReference type="SMART" id="SM01008"/>
    </source>
</evidence>
<feature type="region of interest" description="Disordered" evidence="1">
    <location>
        <begin position="773"/>
        <end position="800"/>
    </location>
</feature>
<accession>A0A2Z4Y4X1</accession>
<dbReference type="PANTHER" id="PTHR11908">
    <property type="entry name" value="XANTHINE DEHYDROGENASE"/>
    <property type="match status" value="1"/>
</dbReference>
<dbReference type="SUPFAM" id="SSF56003">
    <property type="entry name" value="Molybdenum cofactor-binding domain"/>
    <property type="match status" value="1"/>
</dbReference>
<protein>
    <submittedName>
        <fullName evidence="3">Xanthine dehydrogenase, molybdenum binding subunit</fullName>
    </submittedName>
</protein>
<dbReference type="SUPFAM" id="SSF54665">
    <property type="entry name" value="CO dehydrogenase molybdoprotein N-domain-like"/>
    <property type="match status" value="1"/>
</dbReference>
<dbReference type="InterPro" id="IPR036856">
    <property type="entry name" value="Ald_Oxase/Xan_DH_a/b_sf"/>
</dbReference>
<name>A0A2Z4Y4X1_SUMC1</name>
<dbReference type="Proteomes" id="UP000262583">
    <property type="component" value="Chromosome"/>
</dbReference>
<dbReference type="Pfam" id="PF01315">
    <property type="entry name" value="Ald_Xan_dh_C"/>
    <property type="match status" value="1"/>
</dbReference>
<feature type="domain" description="Aldehyde oxidase/xanthine dehydrogenase a/b hammerhead" evidence="2">
    <location>
        <begin position="18"/>
        <end position="124"/>
    </location>
</feature>
<dbReference type="Gene3D" id="3.30.365.10">
    <property type="entry name" value="Aldehyde oxidase/xanthine dehydrogenase, molybdopterin binding domain"/>
    <property type="match status" value="4"/>
</dbReference>
<dbReference type="InterPro" id="IPR016208">
    <property type="entry name" value="Ald_Oxase/xanthine_DH-like"/>
</dbReference>
<dbReference type="InterPro" id="IPR046867">
    <property type="entry name" value="AldOxase/xan_DH_MoCoBD2"/>
</dbReference>
<dbReference type="PANTHER" id="PTHR11908:SF157">
    <property type="entry name" value="XANTHINE DEHYDROGENASE SUBUNIT D-RELATED"/>
    <property type="match status" value="1"/>
</dbReference>
<dbReference type="InterPro" id="IPR037165">
    <property type="entry name" value="AldOxase/xan_DH_Mopterin-bd_sf"/>
</dbReference>
<dbReference type="GO" id="GO:0016491">
    <property type="term" value="F:oxidoreductase activity"/>
    <property type="evidence" value="ECO:0007669"/>
    <property type="project" value="InterPro"/>
</dbReference>
<dbReference type="AlphaFoldDB" id="A0A2Z4Y4X1"/>
<dbReference type="KEGG" id="schv:BRCON_1484"/>
<dbReference type="InterPro" id="IPR008274">
    <property type="entry name" value="AldOxase/xan_DH_MoCoBD1"/>
</dbReference>
<evidence type="ECO:0000313" key="4">
    <source>
        <dbReference type="Proteomes" id="UP000262583"/>
    </source>
</evidence>
<reference evidence="3 4" key="1">
    <citation type="submission" date="2018-05" db="EMBL/GenBank/DDBJ databases">
        <title>A metagenomic window into the 2 km-deep terrestrial subsurface aquifer revealed taxonomically and functionally diverse microbial community comprising novel uncultured bacterial lineages.</title>
        <authorList>
            <person name="Kadnikov V.V."/>
            <person name="Mardanov A.V."/>
            <person name="Beletsky A.V."/>
            <person name="Banks D."/>
            <person name="Pimenov N.V."/>
            <person name="Frank Y.A."/>
            <person name="Karnachuk O.V."/>
            <person name="Ravin N.V."/>
        </authorList>
    </citation>
    <scope>NUCLEOTIDE SEQUENCE [LARGE SCALE GENOMIC DNA]</scope>
    <source>
        <strain evidence="3">BY</strain>
    </source>
</reference>
<dbReference type="InterPro" id="IPR000674">
    <property type="entry name" value="Ald_Oxase/Xan_DH_a/b"/>
</dbReference>
<dbReference type="SMART" id="SM01008">
    <property type="entry name" value="Ald_Xan_dh_C"/>
    <property type="match status" value="1"/>
</dbReference>
<sequence length="800" mass="87526">MAAVGKPLIRFDAREKVTGETRYGGDLYEKGMLHVKVLRSEYAHAEILSVDPSAALALPGVVGVYTARDISGTNRHGLIRRDQTVLAEQFVRYKGDAIAIVVAESDKIAREALKLIKVEYRPLPVIHTIDEALAPDAPKIHPEGNVMGDKRIRKGDAERAFAEECDVIVEETFSTQTVDHAFLDLEAGAALYDGEMLTIWVSGQWVHEERRLVALALGLPVERVRIIQPATGGAFGGREDLSIQCYVGLAALKHPNRKVYLRYSRAESMTARHKRHAMRIHYKLGAKRDGTLVAAKVTVWSDEGAYHSTGLAVMRKASSHSTGVYRVPNIHVDVYGVFTNNNPTGAMRGFGAAQMAICYEGMLDRLAAKLGMDRIEIRRKNVLRHGDEITTSQVLPVVTAEECLDAALMQFARGAGVNVATPQEAQRVWDARSYATPAPYLRRGYGVSIVCFGLGYGDAFPDAARAEVRFNDQNELEVYTGAVEVGQGLLMMVKQVAASVLGIDVERVKVIAADTHRTPEAGSSSATRQTYFTGSAVKMACEELKETILDIAETHFGVHPFEIRIEDGILYNVNDRSKQMPLDEVLAEARRRGVGLSARAIFKPRTIRESEDTGLSPRPFITYLFGSHISQVLVDTETGEVKIERHIAAHDVGKAINPQLVEGQIQGGVAQGIGMALMEEVIYGEDGRILNAGFTDYILPSIRDVPEIEAVIVEHDDPSGPFGAHGIGEPPLIGTTPAVLAAIADAIGVPVNQTPATPERVWRLIQQARERGEWREVDPRWQPATESGDNAPTYQPLATS</sequence>
<gene>
    <name evidence="3" type="ORF">BRCON_1484</name>
</gene>